<dbReference type="EMBL" id="AHTH01000005">
    <property type="protein sequence ID" value="EHR42098.1"/>
    <property type="molecule type" value="Genomic_DNA"/>
</dbReference>
<feature type="transmembrane region" description="Helical" evidence="1">
    <location>
        <begin position="250"/>
        <end position="267"/>
    </location>
</feature>
<feature type="transmembrane region" description="Helical" evidence="1">
    <location>
        <begin position="208"/>
        <end position="230"/>
    </location>
</feature>
<reference evidence="2 3" key="1">
    <citation type="journal article" date="2012" name="J. Bacteriol.">
        <title>Genome Sequence of Extracellular-Protease-Producing Alishewanella jeotgali Isolated from Traditional Korean Fermented Seafood.</title>
        <authorList>
            <person name="Jung J."/>
            <person name="Chun J."/>
            <person name="Park W."/>
        </authorList>
    </citation>
    <scope>NUCLEOTIDE SEQUENCE [LARGE SCALE GENOMIC DNA]</scope>
    <source>
        <strain evidence="2 3">KCTC 22429</strain>
    </source>
</reference>
<proteinExistence type="predicted"/>
<evidence type="ECO:0000256" key="1">
    <source>
        <dbReference type="SAM" id="Phobius"/>
    </source>
</evidence>
<feature type="transmembrane region" description="Helical" evidence="1">
    <location>
        <begin position="176"/>
        <end position="196"/>
    </location>
</feature>
<dbReference type="STRING" id="1129374.AJE_02436"/>
<evidence type="ECO:0000313" key="3">
    <source>
        <dbReference type="Proteomes" id="UP000012046"/>
    </source>
</evidence>
<dbReference type="PATRIC" id="fig|1129374.4.peg.493"/>
<feature type="transmembrane region" description="Helical" evidence="1">
    <location>
        <begin position="130"/>
        <end position="156"/>
    </location>
</feature>
<comment type="caution">
    <text evidence="2">The sequence shown here is derived from an EMBL/GenBank/DDBJ whole genome shotgun (WGS) entry which is preliminary data.</text>
</comment>
<dbReference type="Proteomes" id="UP000012046">
    <property type="component" value="Unassembled WGS sequence"/>
</dbReference>
<organism evidence="2 3">
    <name type="scientific">Alishewanella jeotgali KCTC 22429</name>
    <dbReference type="NCBI Taxonomy" id="1129374"/>
    <lineage>
        <taxon>Bacteria</taxon>
        <taxon>Pseudomonadati</taxon>
        <taxon>Pseudomonadota</taxon>
        <taxon>Gammaproteobacteria</taxon>
        <taxon>Alteromonadales</taxon>
        <taxon>Alteromonadaceae</taxon>
        <taxon>Alishewanella</taxon>
    </lineage>
</organism>
<protein>
    <submittedName>
        <fullName evidence="2">Putative B-band O-antigen polymerase</fullName>
    </submittedName>
</protein>
<dbReference type="AlphaFoldDB" id="H3ZAY4"/>
<keyword evidence="3" id="KW-1185">Reference proteome</keyword>
<accession>H3ZAY4</accession>
<feature type="transmembrane region" description="Helical" evidence="1">
    <location>
        <begin position="101"/>
        <end position="118"/>
    </location>
</feature>
<sequence>MKLTKNRVIFIAFTCLFTLSLYYAYASVAATSFKYFGYGDGSPTFFHIFSIVFFILVPTLLIPVSNPRPSVYVVTIIFYVVYIPTLVILNDVGLAYNVEDFVLSLVLFVCFSINALFTRLPLFDIRKISILGIPTISIVYALAVPLSILIFYKVGWNFSFVSLLDVYSKRDAIKEMGLGSFGYFISWMANFFLPVIMARALVLGNWKVVLAVVMGYSFLYFTIGAKIYIFSLGYFVLSYGYYKTLKNGNYFIPLVFSVLLLLPLLMFGESLKELKFVYEGVISLRVFLIQGLSLAVYSDFFLGNQYTYFSHITGVNLFVDYPYSESIPMVLDTKYGLGTFNAPYYASDGFTSFGYLGMLIMAPLFSAFFYFFDLVSRKHNEKFVLLSISVFVVSLSNAALATSMISFGGVLLVIYFMFSVDKRMRIKEGCK</sequence>
<evidence type="ECO:0000313" key="2">
    <source>
        <dbReference type="EMBL" id="EHR42098.1"/>
    </source>
</evidence>
<keyword evidence="1" id="KW-0472">Membrane</keyword>
<feature type="transmembrane region" description="Helical" evidence="1">
    <location>
        <begin position="45"/>
        <end position="64"/>
    </location>
</feature>
<feature type="transmembrane region" description="Helical" evidence="1">
    <location>
        <begin position="384"/>
        <end position="417"/>
    </location>
</feature>
<keyword evidence="1" id="KW-1133">Transmembrane helix</keyword>
<feature type="transmembrane region" description="Helical" evidence="1">
    <location>
        <begin position="71"/>
        <end position="89"/>
    </location>
</feature>
<feature type="transmembrane region" description="Helical" evidence="1">
    <location>
        <begin position="276"/>
        <end position="297"/>
    </location>
</feature>
<name>H3ZAY4_9ALTE</name>
<dbReference type="RefSeq" id="WP_008949508.1">
    <property type="nucleotide sequence ID" value="NZ_AHTH01000005.1"/>
</dbReference>
<gene>
    <name evidence="2" type="ORF">AJE_02436</name>
</gene>
<dbReference type="eggNOG" id="ENOG5030UD4">
    <property type="taxonomic scope" value="Bacteria"/>
</dbReference>
<keyword evidence="1" id="KW-0812">Transmembrane</keyword>
<feature type="transmembrane region" description="Helical" evidence="1">
    <location>
        <begin position="353"/>
        <end position="372"/>
    </location>
</feature>